<reference evidence="2 3" key="1">
    <citation type="submission" date="2019-04" db="EMBL/GenBank/DDBJ databases">
        <title>Microbes associate with the intestines of laboratory mice.</title>
        <authorList>
            <person name="Navarre W."/>
            <person name="Wong E."/>
            <person name="Huang K."/>
            <person name="Tropini C."/>
            <person name="Ng K."/>
            <person name="Yu B."/>
        </authorList>
    </citation>
    <scope>NUCLEOTIDE SEQUENCE [LARGE SCALE GENOMIC DNA]</scope>
    <source>
        <strain evidence="2 3">NM50_B9-20</strain>
    </source>
</reference>
<name>A0A4S2DDX2_9CLOT</name>
<feature type="transmembrane region" description="Helical" evidence="1">
    <location>
        <begin position="48"/>
        <end position="66"/>
    </location>
</feature>
<dbReference type="EMBL" id="SRYR01000016">
    <property type="protein sequence ID" value="TGY40136.1"/>
    <property type="molecule type" value="Genomic_DNA"/>
</dbReference>
<keyword evidence="1" id="KW-0472">Membrane</keyword>
<keyword evidence="1" id="KW-0812">Transmembrane</keyword>
<sequence length="95" mass="10836">MKKFGLKDWLTLICTLSAIATSAVVVLTFLTTYHFINSMPSFNSYQPLQIGVSITMALWAIRFSLYRVGKERYIYSSICFLIALVSMFFAVNMVM</sequence>
<evidence type="ECO:0000313" key="2">
    <source>
        <dbReference type="EMBL" id="TGY40136.1"/>
    </source>
</evidence>
<feature type="transmembrane region" description="Helical" evidence="1">
    <location>
        <begin position="12"/>
        <end position="36"/>
    </location>
</feature>
<dbReference type="AlphaFoldDB" id="A0A4S2DDX2"/>
<dbReference type="OrthoDB" id="1920284at2"/>
<protein>
    <submittedName>
        <fullName evidence="2">Uncharacterized protein</fullName>
    </submittedName>
</protein>
<keyword evidence="1" id="KW-1133">Transmembrane helix</keyword>
<accession>A0A4S2DDX2</accession>
<proteinExistence type="predicted"/>
<gene>
    <name evidence="2" type="ORF">E5347_15845</name>
</gene>
<feature type="transmembrane region" description="Helical" evidence="1">
    <location>
        <begin position="73"/>
        <end position="94"/>
    </location>
</feature>
<keyword evidence="3" id="KW-1185">Reference proteome</keyword>
<comment type="caution">
    <text evidence="2">The sequence shown here is derived from an EMBL/GenBank/DDBJ whole genome shotgun (WGS) entry which is preliminary data.</text>
</comment>
<evidence type="ECO:0000313" key="3">
    <source>
        <dbReference type="Proteomes" id="UP000306888"/>
    </source>
</evidence>
<dbReference type="RefSeq" id="WP_136008201.1">
    <property type="nucleotide sequence ID" value="NZ_SRYR01000016.1"/>
</dbReference>
<organism evidence="2 3">
    <name type="scientific">Clostridium sartagoforme</name>
    <dbReference type="NCBI Taxonomy" id="84031"/>
    <lineage>
        <taxon>Bacteria</taxon>
        <taxon>Bacillati</taxon>
        <taxon>Bacillota</taxon>
        <taxon>Clostridia</taxon>
        <taxon>Eubacteriales</taxon>
        <taxon>Clostridiaceae</taxon>
        <taxon>Clostridium</taxon>
    </lineage>
</organism>
<dbReference type="Proteomes" id="UP000306888">
    <property type="component" value="Unassembled WGS sequence"/>
</dbReference>
<evidence type="ECO:0000256" key="1">
    <source>
        <dbReference type="SAM" id="Phobius"/>
    </source>
</evidence>